<dbReference type="STRING" id="299467.A0A443S6Q9"/>
<dbReference type="GO" id="GO:0071897">
    <property type="term" value="P:DNA biosynthetic process"/>
    <property type="evidence" value="ECO:0007669"/>
    <property type="project" value="UniProtKB-ARBA"/>
</dbReference>
<dbReference type="Gene3D" id="2.40.70.10">
    <property type="entry name" value="Acid Proteases"/>
    <property type="match status" value="1"/>
</dbReference>
<organism evidence="8 9">
    <name type="scientific">Leptotrombidium deliense</name>
    <dbReference type="NCBI Taxonomy" id="299467"/>
    <lineage>
        <taxon>Eukaryota</taxon>
        <taxon>Metazoa</taxon>
        <taxon>Ecdysozoa</taxon>
        <taxon>Arthropoda</taxon>
        <taxon>Chelicerata</taxon>
        <taxon>Arachnida</taxon>
        <taxon>Acari</taxon>
        <taxon>Acariformes</taxon>
        <taxon>Trombidiformes</taxon>
        <taxon>Prostigmata</taxon>
        <taxon>Anystina</taxon>
        <taxon>Parasitengona</taxon>
        <taxon>Trombiculoidea</taxon>
        <taxon>Trombiculidae</taxon>
        <taxon>Leptotrombidium</taxon>
    </lineage>
</organism>
<dbReference type="SMART" id="SM00343">
    <property type="entry name" value="ZnF_C2HC"/>
    <property type="match status" value="1"/>
</dbReference>
<feature type="domain" description="CCHC-type" evidence="7">
    <location>
        <begin position="261"/>
        <end position="275"/>
    </location>
</feature>
<name>A0A443S6Q9_9ACAR</name>
<keyword evidence="5" id="KW-0479">Metal-binding</keyword>
<keyword evidence="4" id="KW-0255">Endonuclease</keyword>
<keyword evidence="2" id="KW-0548">Nucleotidyltransferase</keyword>
<proteinExistence type="predicted"/>
<feature type="compositionally biased region" description="Basic and acidic residues" evidence="6">
    <location>
        <begin position="283"/>
        <end position="303"/>
    </location>
</feature>
<dbReference type="Pfam" id="PF03732">
    <property type="entry name" value="Retrotrans_gag"/>
    <property type="match status" value="1"/>
</dbReference>
<gene>
    <name evidence="8" type="ORF">B4U80_07563</name>
</gene>
<dbReference type="InterPro" id="IPR001878">
    <property type="entry name" value="Znf_CCHC"/>
</dbReference>
<keyword evidence="9" id="KW-1185">Reference proteome</keyword>
<evidence type="ECO:0000313" key="8">
    <source>
        <dbReference type="EMBL" id="RWS23174.1"/>
    </source>
</evidence>
<dbReference type="PANTHER" id="PTHR37984">
    <property type="entry name" value="PROTEIN CBG26694"/>
    <property type="match status" value="1"/>
</dbReference>
<keyword evidence="5" id="KW-0863">Zinc-finger</keyword>
<dbReference type="CDD" id="cd00303">
    <property type="entry name" value="retropepsin_like"/>
    <property type="match status" value="1"/>
</dbReference>
<dbReference type="InterPro" id="IPR050951">
    <property type="entry name" value="Retrovirus_Pol_polyprotein"/>
</dbReference>
<dbReference type="SUPFAM" id="SSF57756">
    <property type="entry name" value="Retrovirus zinc finger-like domains"/>
    <property type="match status" value="1"/>
</dbReference>
<dbReference type="InterPro" id="IPR036875">
    <property type="entry name" value="Znf_CCHC_sf"/>
</dbReference>
<dbReference type="SUPFAM" id="SSF50630">
    <property type="entry name" value="Acid proteases"/>
    <property type="match status" value="1"/>
</dbReference>
<dbReference type="AlphaFoldDB" id="A0A443S6Q9"/>
<keyword evidence="5" id="KW-0862">Zinc</keyword>
<feature type="compositionally biased region" description="Low complexity" evidence="6">
    <location>
        <begin position="521"/>
        <end position="530"/>
    </location>
</feature>
<feature type="compositionally biased region" description="Basic residues" evidence="6">
    <location>
        <begin position="502"/>
        <end position="511"/>
    </location>
</feature>
<dbReference type="Proteomes" id="UP000288716">
    <property type="component" value="Unassembled WGS sequence"/>
</dbReference>
<dbReference type="OrthoDB" id="6622160at2759"/>
<dbReference type="Gene3D" id="3.10.10.10">
    <property type="entry name" value="HIV Type 1 Reverse Transcriptase, subunit A, domain 1"/>
    <property type="match status" value="1"/>
</dbReference>
<evidence type="ECO:0000313" key="9">
    <source>
        <dbReference type="Proteomes" id="UP000288716"/>
    </source>
</evidence>
<dbReference type="GO" id="GO:0003676">
    <property type="term" value="F:nucleic acid binding"/>
    <property type="evidence" value="ECO:0007669"/>
    <property type="project" value="InterPro"/>
</dbReference>
<feature type="non-terminal residue" evidence="8">
    <location>
        <position position="1030"/>
    </location>
</feature>
<keyword evidence="4" id="KW-0378">Hydrolase</keyword>
<evidence type="ECO:0000256" key="5">
    <source>
        <dbReference type="PROSITE-ProRule" id="PRU00047"/>
    </source>
</evidence>
<keyword evidence="1" id="KW-0808">Transferase</keyword>
<dbReference type="GO" id="GO:0004519">
    <property type="term" value="F:endonuclease activity"/>
    <property type="evidence" value="ECO:0007669"/>
    <property type="project" value="UniProtKB-KW"/>
</dbReference>
<comment type="caution">
    <text evidence="8">The sequence shown here is derived from an EMBL/GenBank/DDBJ whole genome shotgun (WGS) entry which is preliminary data.</text>
</comment>
<dbReference type="EMBL" id="NCKV01006964">
    <property type="protein sequence ID" value="RWS23174.1"/>
    <property type="molecule type" value="Genomic_DNA"/>
</dbReference>
<dbReference type="InterPro" id="IPR043502">
    <property type="entry name" value="DNA/RNA_pol_sf"/>
</dbReference>
<feature type="region of interest" description="Disordered" evidence="6">
    <location>
        <begin position="488"/>
        <end position="543"/>
    </location>
</feature>
<dbReference type="InterPro" id="IPR021109">
    <property type="entry name" value="Peptidase_aspartic_dom_sf"/>
</dbReference>
<evidence type="ECO:0000256" key="3">
    <source>
        <dbReference type="ARBA" id="ARBA00022722"/>
    </source>
</evidence>
<dbReference type="PANTHER" id="PTHR37984:SF5">
    <property type="entry name" value="PROTEIN NYNRIN-LIKE"/>
    <property type="match status" value="1"/>
</dbReference>
<keyword evidence="3" id="KW-0540">Nuclease</keyword>
<evidence type="ECO:0000256" key="4">
    <source>
        <dbReference type="ARBA" id="ARBA00022759"/>
    </source>
</evidence>
<feature type="compositionally biased region" description="Basic and acidic residues" evidence="6">
    <location>
        <begin position="311"/>
        <end position="324"/>
    </location>
</feature>
<dbReference type="InterPro" id="IPR005162">
    <property type="entry name" value="Retrotrans_gag_dom"/>
</dbReference>
<feature type="compositionally biased region" description="Basic and acidic residues" evidence="6">
    <location>
        <begin position="335"/>
        <end position="345"/>
    </location>
</feature>
<evidence type="ECO:0000256" key="1">
    <source>
        <dbReference type="ARBA" id="ARBA00022679"/>
    </source>
</evidence>
<dbReference type="PROSITE" id="PS50158">
    <property type="entry name" value="ZF_CCHC"/>
    <property type="match status" value="1"/>
</dbReference>
<feature type="compositionally biased region" description="Basic and acidic residues" evidence="6">
    <location>
        <begin position="488"/>
        <end position="501"/>
    </location>
</feature>
<dbReference type="GO" id="GO:0016779">
    <property type="term" value="F:nucleotidyltransferase activity"/>
    <property type="evidence" value="ECO:0007669"/>
    <property type="project" value="UniProtKB-KW"/>
</dbReference>
<accession>A0A443S6Q9</accession>
<protein>
    <recommendedName>
        <fullName evidence="7">CCHC-type domain-containing protein</fullName>
    </recommendedName>
</protein>
<dbReference type="SUPFAM" id="SSF56672">
    <property type="entry name" value="DNA/RNA polymerases"/>
    <property type="match status" value="1"/>
</dbReference>
<feature type="region of interest" description="Disordered" evidence="6">
    <location>
        <begin position="283"/>
        <end position="345"/>
    </location>
</feature>
<evidence type="ECO:0000256" key="2">
    <source>
        <dbReference type="ARBA" id="ARBA00022695"/>
    </source>
</evidence>
<reference evidence="8 9" key="1">
    <citation type="journal article" date="2018" name="Gigascience">
        <title>Genomes of trombidid mites reveal novel predicted allergens and laterally-transferred genes associated with secondary metabolism.</title>
        <authorList>
            <person name="Dong X."/>
            <person name="Chaisiri K."/>
            <person name="Xia D."/>
            <person name="Armstrong S.D."/>
            <person name="Fang Y."/>
            <person name="Donnelly M.J."/>
            <person name="Kadowaki T."/>
            <person name="McGarry J.W."/>
            <person name="Darby A.C."/>
            <person name="Makepeace B.L."/>
        </authorList>
    </citation>
    <scope>NUCLEOTIDE SEQUENCE [LARGE SCALE GENOMIC DNA]</scope>
    <source>
        <strain evidence="8">UoL-UT</strain>
    </source>
</reference>
<evidence type="ECO:0000259" key="7">
    <source>
        <dbReference type="PROSITE" id="PS50158"/>
    </source>
</evidence>
<sequence length="1030" mass="118173">MPNSRHASRSPNRGITADDLRTLMQEVVQNQYADTGRKLDTYNGAPHRDVLRWLEEFEDFAGSCNWSDATKINKLPFYLKEAARDWYSSYVTNSSVPPRTWLSLKESLKNYFLPSSYNTYLRDRLHSAVQLPHQPVANYILEKKTLCFKLDPNMSETDIIHHILEGIDPEIAKVIYTANPESVEKLLEVAKNAERGTRNLAARLTREAKSNNGEISEMRQMMIQMSSLLTKIAEEKPSKQKVNFTGINRNFTRNIDGAPQCFNCGKVGHTARFCRFLSQQKQRDNRNNVRFDTHERPNFRRDNAANSSYRNDNRQNFRDNEYRNSARRPNTPVRENQHFRSEHRSPMRPVVTEIDARSTRDTELIYANLKVETMKMRCLIDTGSMVSIVRKDVAETFRKPLRPYEGGSVTSATGNKFTILGEVELNIYLNEYINDRVVVYALVVEDFAFEILLGNDFNRIAGVSVDCANKAVSFRNIACYSHANENTKKLEKGKNSDESFRNKVKKAKRLSSKNTKMMPINTEFTESTSETDSDNEKTESPIEGNQSAFQITVPHGELCKDNSNIVYCEVISQDKKPKYKINERKAIAKMQSEFFKEIKNKGYCDWDKRMRLVEKRACEIKLADYEAFHRKYANLSANTRMEFFTGFGNDDTDSECSDKEINETVIARDNKVEADEIANNAQFPLETNEASPVVMDVECLENYAFNNNSNIESRESTNDNFLKFEPDRNEIDQGYWDYYDMYLDSEYAVDAYNDAGAAKQKQSRRDLYVEEPNVSTGNKILIEKKENECVNVVAITPITNINKVLLKAAVELNGNEEKYIKVIAANSNNVINNVLYVCDKNNENQNETSLKITDDFIVFNNAETEVKVKNHKRERVELASGTCVAQCTVAMEENLKRSKVDATHTTKVPFAGGEIRVGSNLTAEQKDLLLQDLSKFEEIFAFDNKKLGRCNNAEFSIDLIDDKPVRKNPYIYSFAQRKELQKQIDELIELGVVSPSRSPYASPVVLVKKADETYRMCVDMRFLNTKIKDD</sequence>
<dbReference type="VEuPathDB" id="VectorBase:LDEU008866"/>
<evidence type="ECO:0000256" key="6">
    <source>
        <dbReference type="SAM" id="MobiDB-lite"/>
    </source>
</evidence>
<dbReference type="GO" id="GO:0008270">
    <property type="term" value="F:zinc ion binding"/>
    <property type="evidence" value="ECO:0007669"/>
    <property type="project" value="UniProtKB-KW"/>
</dbReference>